<keyword evidence="11" id="KW-1185">Reference proteome</keyword>
<evidence type="ECO:0000256" key="1">
    <source>
        <dbReference type="ARBA" id="ARBA00023002"/>
    </source>
</evidence>
<dbReference type="GO" id="GO:0008113">
    <property type="term" value="F:peptide-methionine (S)-S-oxide reductase activity"/>
    <property type="evidence" value="ECO:0007669"/>
    <property type="project" value="UniProtKB-UniRule"/>
</dbReference>
<feature type="region of interest" description="Disordered" evidence="8">
    <location>
        <begin position="147"/>
        <end position="189"/>
    </location>
</feature>
<gene>
    <name evidence="7" type="primary">msrA</name>
    <name evidence="10" type="ORF">A5CPEGH6_21120</name>
</gene>
<keyword evidence="1 7" id="KW-0560">Oxidoreductase</keyword>
<dbReference type="InterPro" id="IPR002579">
    <property type="entry name" value="Met_Sox_Rdtase_MsrB_dom"/>
</dbReference>
<dbReference type="InterPro" id="IPR011057">
    <property type="entry name" value="Mss4-like_sf"/>
</dbReference>
<dbReference type="InterPro" id="IPR036509">
    <property type="entry name" value="Met_Sox_Rdtase_MsrA_sf"/>
</dbReference>
<dbReference type="OrthoDB" id="4174719at2"/>
<dbReference type="PANTHER" id="PTHR43774">
    <property type="entry name" value="PEPTIDE METHIONINE SULFOXIDE REDUCTASE"/>
    <property type="match status" value="1"/>
</dbReference>
<sequence>MEPLTPRERRVIEEKGTEAPYTGRYYLHREAGTYVCRRCGAPLYRSEDKFDAGCGWPSFDDEIPGAVRRTPDADGLRTEIVCARCDAHLGHVFTGERFTPKNTRHCVNSLSLGFVPAAGAEPEVAAGECGAAAGTGIASERNAAAGGPAILSDRSDSSVPSDGSAVSGEPDRTGDVSDRSADSVRAGEPDAAVKTETAIFAGGCFWGVEYMLASQPGVLDAEAGYTGGRTEHPTYEEVCGHRTGHAEAVRVTFDPAQVSYEELARLFFEIHDPTQAGRQGPDVGPQYRSEIFYTSPEQRKTAVRLIAELRARGYRVVTRVTPAGSFWPAEAYHQDYYERRGTQPYCHVYTKRF</sequence>
<dbReference type="HAMAP" id="MF_01401">
    <property type="entry name" value="MsrA"/>
    <property type="match status" value="1"/>
</dbReference>
<dbReference type="Pfam" id="PF01625">
    <property type="entry name" value="PMSR"/>
    <property type="match status" value="1"/>
</dbReference>
<evidence type="ECO:0000256" key="5">
    <source>
        <dbReference type="ARBA" id="ARBA00048488"/>
    </source>
</evidence>
<dbReference type="Proteomes" id="UP000319374">
    <property type="component" value="Chromosome"/>
</dbReference>
<dbReference type="NCBIfam" id="TIGR00357">
    <property type="entry name" value="peptide-methionine (R)-S-oxide reductase MsrB"/>
    <property type="match status" value="1"/>
</dbReference>
<evidence type="ECO:0000256" key="3">
    <source>
        <dbReference type="ARBA" id="ARBA00024679"/>
    </source>
</evidence>
<dbReference type="AlphaFoldDB" id="A0A4Y1X3V3"/>
<evidence type="ECO:0000313" key="11">
    <source>
        <dbReference type="Proteomes" id="UP000319374"/>
    </source>
</evidence>
<evidence type="ECO:0000256" key="8">
    <source>
        <dbReference type="SAM" id="MobiDB-lite"/>
    </source>
</evidence>
<comment type="similarity">
    <text evidence="7">Belongs to the MsrA Met sulfoxide reductase family.</text>
</comment>
<dbReference type="GeneID" id="98674100"/>
<comment type="catalytic activity">
    <reaction evidence="6 7">
        <text>[thioredoxin]-disulfide + L-methionine + H2O = L-methionine (S)-S-oxide + [thioredoxin]-dithiol</text>
        <dbReference type="Rhea" id="RHEA:19993"/>
        <dbReference type="Rhea" id="RHEA-COMP:10698"/>
        <dbReference type="Rhea" id="RHEA-COMP:10700"/>
        <dbReference type="ChEBI" id="CHEBI:15377"/>
        <dbReference type="ChEBI" id="CHEBI:29950"/>
        <dbReference type="ChEBI" id="CHEBI:50058"/>
        <dbReference type="ChEBI" id="CHEBI:57844"/>
        <dbReference type="ChEBI" id="CHEBI:58772"/>
        <dbReference type="EC" id="1.8.4.11"/>
    </reaction>
</comment>
<protein>
    <recommendedName>
        <fullName evidence="7">Peptide methionine sulfoxide reductase MsrA</fullName>
        <shortName evidence="7">Protein-methionine-S-oxide reductase</shortName>
        <ecNumber evidence="7">1.8.4.11</ecNumber>
    </recommendedName>
    <alternativeName>
        <fullName evidence="7">Peptide-methionine (S)-S-oxide reductase</fullName>
        <shortName evidence="7">Peptide Met(O) reductase</shortName>
    </alternativeName>
</protein>
<evidence type="ECO:0000313" key="10">
    <source>
        <dbReference type="EMBL" id="BBL07474.1"/>
    </source>
</evidence>
<accession>A0A4Y1X3V3</accession>
<dbReference type="PROSITE" id="PS51790">
    <property type="entry name" value="MSRB"/>
    <property type="match status" value="1"/>
</dbReference>
<dbReference type="SUPFAM" id="SSF55068">
    <property type="entry name" value="Peptide methionine sulfoxide reductase"/>
    <property type="match status" value="1"/>
</dbReference>
<comment type="catalytic activity">
    <reaction evidence="4 7">
        <text>L-methionyl-[protein] + [thioredoxin]-disulfide + H2O = L-methionyl-(S)-S-oxide-[protein] + [thioredoxin]-dithiol</text>
        <dbReference type="Rhea" id="RHEA:14217"/>
        <dbReference type="Rhea" id="RHEA-COMP:10698"/>
        <dbReference type="Rhea" id="RHEA-COMP:10700"/>
        <dbReference type="Rhea" id="RHEA-COMP:12313"/>
        <dbReference type="Rhea" id="RHEA-COMP:12315"/>
        <dbReference type="ChEBI" id="CHEBI:15377"/>
        <dbReference type="ChEBI" id="CHEBI:16044"/>
        <dbReference type="ChEBI" id="CHEBI:29950"/>
        <dbReference type="ChEBI" id="CHEBI:44120"/>
        <dbReference type="ChEBI" id="CHEBI:50058"/>
        <dbReference type="EC" id="1.8.4.11"/>
    </reaction>
</comment>
<evidence type="ECO:0000256" key="7">
    <source>
        <dbReference type="HAMAP-Rule" id="MF_01401"/>
    </source>
</evidence>
<dbReference type="Gene3D" id="2.170.150.20">
    <property type="entry name" value="Peptide methionine sulfoxide reductase"/>
    <property type="match status" value="1"/>
</dbReference>
<comment type="catalytic activity">
    <reaction evidence="5">
        <text>L-methionyl-[protein] + [thioredoxin]-disulfide + H2O = L-methionyl-(R)-S-oxide-[protein] + [thioredoxin]-dithiol</text>
        <dbReference type="Rhea" id="RHEA:24164"/>
        <dbReference type="Rhea" id="RHEA-COMP:10698"/>
        <dbReference type="Rhea" id="RHEA-COMP:10700"/>
        <dbReference type="Rhea" id="RHEA-COMP:12313"/>
        <dbReference type="Rhea" id="RHEA-COMP:12314"/>
        <dbReference type="ChEBI" id="CHEBI:15377"/>
        <dbReference type="ChEBI" id="CHEBI:16044"/>
        <dbReference type="ChEBI" id="CHEBI:29950"/>
        <dbReference type="ChEBI" id="CHEBI:45764"/>
        <dbReference type="ChEBI" id="CHEBI:50058"/>
        <dbReference type="EC" id="1.8.4.12"/>
    </reaction>
</comment>
<dbReference type="SUPFAM" id="SSF51316">
    <property type="entry name" value="Mss4-like"/>
    <property type="match status" value="1"/>
</dbReference>
<comment type="function">
    <text evidence="3 7">Has an important function as a repair enzyme for proteins that have been inactivated by oxidation. Catalyzes the reversible oxidation-reduction of methionine sulfoxide in proteins to methionine.</text>
</comment>
<evidence type="ECO:0000256" key="6">
    <source>
        <dbReference type="ARBA" id="ARBA00048782"/>
    </source>
</evidence>
<feature type="compositionally biased region" description="Basic and acidic residues" evidence="8">
    <location>
        <begin position="169"/>
        <end position="189"/>
    </location>
</feature>
<dbReference type="NCBIfam" id="NF004036">
    <property type="entry name" value="PRK05508.1"/>
    <property type="match status" value="1"/>
</dbReference>
<dbReference type="InterPro" id="IPR002569">
    <property type="entry name" value="Met_Sox_Rdtase_MsrA_dom"/>
</dbReference>
<feature type="domain" description="MsrB" evidence="9">
    <location>
        <begin position="1"/>
        <end position="117"/>
    </location>
</feature>
<reference evidence="11" key="1">
    <citation type="submission" date="2019-06" db="EMBL/GenBank/DDBJ databases">
        <title>Alistipes onderdonkii subsp. vulgaris subsp. nov., Alistipes dispar sp. nov. and Alistipes communis sp. nov., isolated from human faeces, and creation of Alistipes onderdonkii subsp. onderdonkii subsp. nov.</title>
        <authorList>
            <person name="Sakamoto M."/>
            <person name="Ikeyama N."/>
            <person name="Ogata Y."/>
            <person name="Suda W."/>
            <person name="Iino T."/>
            <person name="Hattori M."/>
            <person name="Ohkuma M."/>
        </authorList>
    </citation>
    <scope>NUCLEOTIDE SEQUENCE [LARGE SCALE GENOMIC DNA]</scope>
    <source>
        <strain evidence="11">5CPEGH6</strain>
    </source>
</reference>
<name>A0A4Y1X3V3_9BACT</name>
<dbReference type="GO" id="GO:0033744">
    <property type="term" value="F:L-methionine:thioredoxin-disulfide S-oxidoreductase activity"/>
    <property type="evidence" value="ECO:0007669"/>
    <property type="project" value="RHEA"/>
</dbReference>
<evidence type="ECO:0000256" key="4">
    <source>
        <dbReference type="ARBA" id="ARBA00047806"/>
    </source>
</evidence>
<organism evidence="10 11">
    <name type="scientific">Alistipes dispar</name>
    <dbReference type="NCBI Taxonomy" id="2585119"/>
    <lineage>
        <taxon>Bacteria</taxon>
        <taxon>Pseudomonadati</taxon>
        <taxon>Bacteroidota</taxon>
        <taxon>Bacteroidia</taxon>
        <taxon>Bacteroidales</taxon>
        <taxon>Rikenellaceae</taxon>
        <taxon>Alistipes</taxon>
    </lineage>
</organism>
<feature type="active site" evidence="7">
    <location>
        <position position="204"/>
    </location>
</feature>
<dbReference type="RefSeq" id="WP_141429643.1">
    <property type="nucleotide sequence ID" value="NZ_AP019736.1"/>
</dbReference>
<dbReference type="Gene3D" id="3.30.1060.10">
    <property type="entry name" value="Peptide methionine sulphoxide reductase MsrA"/>
    <property type="match status" value="1"/>
</dbReference>
<proteinExistence type="inferred from homology"/>
<dbReference type="GO" id="GO:0033743">
    <property type="term" value="F:peptide-methionine (R)-S-oxide reductase activity"/>
    <property type="evidence" value="ECO:0007669"/>
    <property type="project" value="UniProtKB-EC"/>
</dbReference>
<dbReference type="EMBL" id="AP019736">
    <property type="protein sequence ID" value="BBL07474.1"/>
    <property type="molecule type" value="Genomic_DNA"/>
</dbReference>
<evidence type="ECO:0000259" key="9">
    <source>
        <dbReference type="PROSITE" id="PS51790"/>
    </source>
</evidence>
<dbReference type="Pfam" id="PF01641">
    <property type="entry name" value="SelR"/>
    <property type="match status" value="1"/>
</dbReference>
<dbReference type="NCBIfam" id="TIGR00401">
    <property type="entry name" value="msrA"/>
    <property type="match status" value="1"/>
</dbReference>
<dbReference type="NCBIfam" id="NF004042">
    <property type="entry name" value="PRK05550.1"/>
    <property type="match status" value="1"/>
</dbReference>
<dbReference type="KEGG" id="ada:A5CPEGH6_21120"/>
<dbReference type="EC" id="1.8.4.11" evidence="7"/>
<keyword evidence="2" id="KW-0511">Multifunctional enzyme</keyword>
<evidence type="ECO:0000256" key="2">
    <source>
        <dbReference type="ARBA" id="ARBA00023268"/>
    </source>
</evidence>
<dbReference type="PANTHER" id="PTHR43774:SF1">
    <property type="entry name" value="PEPTIDE METHIONINE SULFOXIDE REDUCTASE MSRA 2"/>
    <property type="match status" value="1"/>
</dbReference>